<evidence type="ECO:0000313" key="2">
    <source>
        <dbReference type="Proteomes" id="UP000095282"/>
    </source>
</evidence>
<keyword evidence="2" id="KW-1185">Reference proteome</keyword>
<reference evidence="3" key="1">
    <citation type="submission" date="2016-11" db="UniProtKB">
        <authorList>
            <consortium name="WormBaseParasite"/>
        </authorList>
    </citation>
    <scope>IDENTIFICATION</scope>
</reference>
<dbReference type="PROSITE" id="PS50181">
    <property type="entry name" value="FBOX"/>
    <property type="match status" value="1"/>
</dbReference>
<accession>A0A1I7UTR6</accession>
<evidence type="ECO:0000259" key="1">
    <source>
        <dbReference type="PROSITE" id="PS50181"/>
    </source>
</evidence>
<dbReference type="WBParaSite" id="Csp11.Scaffold630.g19265.t2">
    <property type="protein sequence ID" value="Csp11.Scaffold630.g19265.t2"/>
    <property type="gene ID" value="Csp11.Scaffold630.g19265"/>
</dbReference>
<dbReference type="AlphaFoldDB" id="A0A1I7UTR6"/>
<sequence>MDLLRLPLLVLIDIFKNMNFKEKFLISLLSKRARNTLKLTSAKPHFLFEFSDSLVIYIEQYWFSTHSPAVWKYKWRRRMEKAVEEDYLIEGEVVRLKVNSDGFYARSQTPRNQLLLAGHVLDTFRKPTISVKFSDPTLPSTVSEFINMIHERHLSMKTFTHNIIRSTSQFVPEIVYKCTEVTDFISIHCGYSIRTAETYNSFFSKWMGSNVRLQKLEMLCIEEPEYLMIMEELSKQFVSLLFFILNNESFRGTLHQIARFWVKVERRDGSEYFIRKSNNYVQFHTKKSYLEQLKEDELESARRAHDRQLYILWRIRQLLNPQANWMI</sequence>
<proteinExistence type="predicted"/>
<dbReference type="Proteomes" id="UP000095282">
    <property type="component" value="Unplaced"/>
</dbReference>
<dbReference type="PANTHER" id="PTHR21503:SF8">
    <property type="entry name" value="F-BOX ASSOCIATED DOMAIN-CONTAINING PROTEIN-RELATED"/>
    <property type="match status" value="1"/>
</dbReference>
<dbReference type="Pfam" id="PF00646">
    <property type="entry name" value="F-box"/>
    <property type="match status" value="1"/>
</dbReference>
<dbReference type="PANTHER" id="PTHR21503">
    <property type="entry name" value="F-BOX-CONTAINING HYPOTHETICAL PROTEIN C.ELEGANS"/>
    <property type="match status" value="1"/>
</dbReference>
<protein>
    <submittedName>
        <fullName evidence="3">F-box domain-containing protein</fullName>
    </submittedName>
</protein>
<evidence type="ECO:0000313" key="3">
    <source>
        <dbReference type="WBParaSite" id="Csp11.Scaffold630.g19265.t2"/>
    </source>
</evidence>
<name>A0A1I7UTR6_9PELO</name>
<feature type="domain" description="F-box" evidence="1">
    <location>
        <begin position="1"/>
        <end position="38"/>
    </location>
</feature>
<dbReference type="InterPro" id="IPR001810">
    <property type="entry name" value="F-box_dom"/>
</dbReference>
<organism evidence="2 3">
    <name type="scientific">Caenorhabditis tropicalis</name>
    <dbReference type="NCBI Taxonomy" id="1561998"/>
    <lineage>
        <taxon>Eukaryota</taxon>
        <taxon>Metazoa</taxon>
        <taxon>Ecdysozoa</taxon>
        <taxon>Nematoda</taxon>
        <taxon>Chromadorea</taxon>
        <taxon>Rhabditida</taxon>
        <taxon>Rhabditina</taxon>
        <taxon>Rhabditomorpha</taxon>
        <taxon>Rhabditoidea</taxon>
        <taxon>Rhabditidae</taxon>
        <taxon>Peloderinae</taxon>
        <taxon>Caenorhabditis</taxon>
    </lineage>
</organism>